<dbReference type="AlphaFoldDB" id="A0A8T4H9V1"/>
<evidence type="ECO:0000259" key="5">
    <source>
        <dbReference type="Pfam" id="PF14905"/>
    </source>
</evidence>
<dbReference type="InterPro" id="IPR041700">
    <property type="entry name" value="OMP_b-brl_3"/>
</dbReference>
<dbReference type="InterPro" id="IPR008969">
    <property type="entry name" value="CarboxyPept-like_regulatory"/>
</dbReference>
<feature type="chain" id="PRO_5035878263" evidence="4">
    <location>
        <begin position="23"/>
        <end position="918"/>
    </location>
</feature>
<accession>A0A8T4H9V1</accession>
<dbReference type="EMBL" id="JAGKSB010000005">
    <property type="protein sequence ID" value="MBP3943055.1"/>
    <property type="molecule type" value="Genomic_DNA"/>
</dbReference>
<evidence type="ECO:0000256" key="1">
    <source>
        <dbReference type="ARBA" id="ARBA00004442"/>
    </source>
</evidence>
<keyword evidence="6" id="KW-0675">Receptor</keyword>
<sequence>MNYYRQLLCLTMLVMGVSSLFGQTKISGTVYDQKENLKLANTSVMLLQAKDSILVTFGRTDAQGSFQFPAVKPGDYLFISSYPNYGDFFKNLSITDTPVDLGVINMQSRANLLEEVIVTGRIPVVIKGDTTEFDAGSFTVEKNAKVEDLLKVLPGITVDASGKISAQGKTVEKVLVDGEEFFGDDPTFATKNLRADMVDKVQLYEKQSDQAEKTGVDDGQKIQTINLTLKEDAKNGMFGKLSASVGNDGYYDGQAMLNKFKGSQKAAVYFVAGNNGTNGLNWADASKYGGGDSDDMMFDEGSGTTYYINSGQGSGVPTSLVTGFSFSDKWNKDVHKFNANYKYGAVQWEGFEDVLRQNNLPQGRLNTDSYKTFNTDERKHRINMKYDWQLDSLTTLTFNVTANKSKTLSNSDFKSEMTNELGELVNANINKQNGEQENESLNTNFYLGRKFMKKGRFLGVSARFNVNNNEGDSYLNTKTDFYKAGVIDSVGLINQRKLSSSENTSYGVGATFTEPISKKVNLTAGYSFDKNNNTNILDSYNDPSDTGNFNELDSVFSNDYLFNRYRNSYTLGVFYKEDKLDMTLTNRVYNDELSQENRYNGLGLKRSFITYNPLFRGTYKITKNKTLRANYSGSNGIPSLTQIQPLRNNIDPLNIYLGNENLKPSFTHNAGLTYQSFSVLTMQYMFMGLSVNATSDALIQNISTTAEGVSTYKWENLLSERNAGISLYGGMSHNISKKKDIKGEIWLNGSYNTYYNFVDNELNKLNSGNYNLTYSFKRSKASGFDFDISLTPGFQTMKSSLQPETDNNGFTFGSYSNLAYYLPKKFKLMLGVNYSYQAPTKAFDQKFEVVLLNPSISKKFLKSEALEVTLRVNDLLNQNVGFRRTQSSSVFQQTRTRTIQRYAMLNVAWDFNKMFIKK</sequence>
<comment type="caution">
    <text evidence="6">The sequence shown here is derived from an EMBL/GenBank/DDBJ whole genome shotgun (WGS) entry which is preliminary data.</text>
</comment>
<evidence type="ECO:0000256" key="4">
    <source>
        <dbReference type="SAM" id="SignalP"/>
    </source>
</evidence>
<keyword evidence="4" id="KW-0732">Signal</keyword>
<dbReference type="SUPFAM" id="SSF49464">
    <property type="entry name" value="Carboxypeptidase regulatory domain-like"/>
    <property type="match status" value="1"/>
</dbReference>
<keyword evidence="7" id="KW-1185">Reference proteome</keyword>
<evidence type="ECO:0000313" key="6">
    <source>
        <dbReference type="EMBL" id="MBP3943055.1"/>
    </source>
</evidence>
<proteinExistence type="predicted"/>
<dbReference type="Proteomes" id="UP000679691">
    <property type="component" value="Unassembled WGS sequence"/>
</dbReference>
<keyword evidence="3" id="KW-0998">Cell outer membrane</keyword>
<dbReference type="Gene3D" id="2.60.40.1120">
    <property type="entry name" value="Carboxypeptidase-like, regulatory domain"/>
    <property type="match status" value="1"/>
</dbReference>
<evidence type="ECO:0000256" key="3">
    <source>
        <dbReference type="ARBA" id="ARBA00023237"/>
    </source>
</evidence>
<dbReference type="SUPFAM" id="SSF56935">
    <property type="entry name" value="Porins"/>
    <property type="match status" value="1"/>
</dbReference>
<dbReference type="Pfam" id="PF14905">
    <property type="entry name" value="OMP_b-brl_3"/>
    <property type="match status" value="1"/>
</dbReference>
<dbReference type="Gene3D" id="2.40.170.20">
    <property type="entry name" value="TonB-dependent receptor, beta-barrel domain"/>
    <property type="match status" value="1"/>
</dbReference>
<feature type="domain" description="Outer membrane protein beta-barrel" evidence="5">
    <location>
        <begin position="449"/>
        <end position="909"/>
    </location>
</feature>
<evidence type="ECO:0000313" key="7">
    <source>
        <dbReference type="Proteomes" id="UP000679691"/>
    </source>
</evidence>
<feature type="signal peptide" evidence="4">
    <location>
        <begin position="1"/>
        <end position="22"/>
    </location>
</feature>
<keyword evidence="2" id="KW-0472">Membrane</keyword>
<name>A0A8T4H9V1_9SPHI</name>
<comment type="subcellular location">
    <subcellularLocation>
        <location evidence="1">Cell outer membrane</location>
    </subcellularLocation>
</comment>
<gene>
    <name evidence="6" type="ORF">J5U18_05690</name>
</gene>
<reference evidence="6" key="1">
    <citation type="submission" date="2021-03" db="EMBL/GenBank/DDBJ databases">
        <authorList>
            <person name="Lu T."/>
            <person name="Wang Q."/>
            <person name="Han X."/>
        </authorList>
    </citation>
    <scope>NUCLEOTIDE SEQUENCE</scope>
    <source>
        <strain evidence="6">WQ 2009</strain>
    </source>
</reference>
<evidence type="ECO:0000256" key="2">
    <source>
        <dbReference type="ARBA" id="ARBA00023136"/>
    </source>
</evidence>
<dbReference type="GO" id="GO:0009279">
    <property type="term" value="C:cell outer membrane"/>
    <property type="evidence" value="ECO:0007669"/>
    <property type="project" value="UniProtKB-SubCell"/>
</dbReference>
<dbReference type="InterPro" id="IPR036942">
    <property type="entry name" value="Beta-barrel_TonB_sf"/>
</dbReference>
<protein>
    <submittedName>
        <fullName evidence="6">TonB-dependent receptor family protein</fullName>
    </submittedName>
</protein>
<organism evidence="6 7">
    <name type="scientific">Rhinopithecimicrobium faecis</name>
    <dbReference type="NCBI Taxonomy" id="2820698"/>
    <lineage>
        <taxon>Bacteria</taxon>
        <taxon>Pseudomonadati</taxon>
        <taxon>Bacteroidota</taxon>
        <taxon>Sphingobacteriia</taxon>
        <taxon>Sphingobacteriales</taxon>
        <taxon>Sphingobacteriaceae</taxon>
        <taxon>Rhinopithecimicrobium</taxon>
    </lineage>
</organism>
<dbReference type="RefSeq" id="WP_353546543.1">
    <property type="nucleotide sequence ID" value="NZ_JAGKSB010000005.1"/>
</dbReference>